<dbReference type="AlphaFoldDB" id="M4VB81"/>
<keyword evidence="3" id="KW-1185">Reference proteome</keyword>
<evidence type="ECO:0000313" key="2">
    <source>
        <dbReference type="EMBL" id="AGH96647.1"/>
    </source>
</evidence>
<sequence length="335" mass="38165">MPMFTCSVVLLGCFTFSSVSFATSSSSGESQYVKASDPDEGYEIPPYYGDDMEGFLHQECHDKKAVIVCEMVQARLWSDQRLSEALAIAEIICPKKPERCQDIYYIAEGIGNKEAKRALAKIEAMCTADVKFCDSLAGIYENQGKTTEAVKAAKKYYDKFKEGNYTWFAYKYNVDKKLAFEETLKKCRTRDFSCSFTLRYMPDHPQRNEVVKILTENCLNKKTESYGATECAIIGAYYFSKEQHAQAYQMWDKDCQLNTVSCLMILGGKDYSPEQYTQAMHRFCFVSPQAQSVSHGTTRMNYCPKSRAQGIPAANMLQLQQEGRRLIANYLKEQK</sequence>
<keyword evidence="1" id="KW-0732">Signal</keyword>
<accession>M4VB81</accession>
<gene>
    <name evidence="2" type="ORF">A11Q_2431</name>
</gene>
<dbReference type="HOGENOM" id="CLU_828115_0_0_7"/>
<dbReference type="EMBL" id="CP003537">
    <property type="protein sequence ID" value="AGH96647.1"/>
    <property type="molecule type" value="Genomic_DNA"/>
</dbReference>
<proteinExistence type="predicted"/>
<reference evidence="2 3" key="1">
    <citation type="journal article" date="2013" name="ISME J.">
        <title>By their genes ye shall know them: genomic signatures of predatory bacteria.</title>
        <authorList>
            <person name="Pasternak Z."/>
            <person name="Pietrokovski S."/>
            <person name="Rotem O."/>
            <person name="Gophna U."/>
            <person name="Lurie-Weinberger M.N."/>
            <person name="Jurkevitch E."/>
        </authorList>
    </citation>
    <scope>NUCLEOTIDE SEQUENCE [LARGE SCALE GENOMIC DNA]</scope>
    <source>
        <strain evidence="2 3">JSS</strain>
    </source>
</reference>
<evidence type="ECO:0000313" key="3">
    <source>
        <dbReference type="Proteomes" id="UP000012040"/>
    </source>
</evidence>
<dbReference type="PATRIC" id="fig|1184267.3.peg.2460"/>
<dbReference type="Proteomes" id="UP000012040">
    <property type="component" value="Chromosome"/>
</dbReference>
<protein>
    <recommendedName>
        <fullName evidence="4">Beta-lactamase</fullName>
    </recommendedName>
</protein>
<organism evidence="2 3">
    <name type="scientific">Pseudobdellovibrio exovorus JSS</name>
    <dbReference type="NCBI Taxonomy" id="1184267"/>
    <lineage>
        <taxon>Bacteria</taxon>
        <taxon>Pseudomonadati</taxon>
        <taxon>Bdellovibrionota</taxon>
        <taxon>Bdellovibrionia</taxon>
        <taxon>Bdellovibrionales</taxon>
        <taxon>Pseudobdellovibrionaceae</taxon>
        <taxon>Pseudobdellovibrio</taxon>
    </lineage>
</organism>
<name>M4VB81_9BACT</name>
<evidence type="ECO:0008006" key="4">
    <source>
        <dbReference type="Google" id="ProtNLM"/>
    </source>
</evidence>
<evidence type="ECO:0000256" key="1">
    <source>
        <dbReference type="SAM" id="SignalP"/>
    </source>
</evidence>
<feature type="chain" id="PRO_5004060163" description="Beta-lactamase" evidence="1">
    <location>
        <begin position="23"/>
        <end position="335"/>
    </location>
</feature>
<feature type="signal peptide" evidence="1">
    <location>
        <begin position="1"/>
        <end position="22"/>
    </location>
</feature>
<dbReference type="KEGG" id="bex:A11Q_2431"/>